<dbReference type="EMBL" id="JARRAG010000002">
    <property type="protein sequence ID" value="MDG3007460.1"/>
    <property type="molecule type" value="Genomic_DNA"/>
</dbReference>
<protein>
    <submittedName>
        <fullName evidence="3">Uncharacterized protein</fullName>
    </submittedName>
</protein>
<feature type="transmembrane region" description="Helical" evidence="2">
    <location>
        <begin position="118"/>
        <end position="143"/>
    </location>
</feature>
<accession>A0ABT6FIT2</accession>
<keyword evidence="2" id="KW-0812">Transmembrane</keyword>
<comment type="caution">
    <text evidence="3">The sequence shown here is derived from an EMBL/GenBank/DDBJ whole genome shotgun (WGS) entry which is preliminary data.</text>
</comment>
<evidence type="ECO:0000313" key="3">
    <source>
        <dbReference type="EMBL" id="MDG3007460.1"/>
    </source>
</evidence>
<feature type="transmembrane region" description="Helical" evidence="2">
    <location>
        <begin position="155"/>
        <end position="177"/>
    </location>
</feature>
<keyword evidence="2" id="KW-0472">Membrane</keyword>
<proteinExistence type="predicted"/>
<organism evidence="3 4">
    <name type="scientific">Paludisphaera mucosa</name>
    <dbReference type="NCBI Taxonomy" id="3030827"/>
    <lineage>
        <taxon>Bacteria</taxon>
        <taxon>Pseudomonadati</taxon>
        <taxon>Planctomycetota</taxon>
        <taxon>Planctomycetia</taxon>
        <taxon>Isosphaerales</taxon>
        <taxon>Isosphaeraceae</taxon>
        <taxon>Paludisphaera</taxon>
    </lineage>
</organism>
<sequence>MSTLDADLIPEAPPPAGADAVVAGARPATARLLGAALAAGLLAAFASGPAGEAVYGRYAPRLSATAGIPTPGEAAAATARYRAGVVAESSLAFGLLGGFLGLALGAAGGLAGRSPRSAGAAALLGGFLGAAVAVAAVQMAVPLGLRLQPPDGDDLVAAVLLQGAIAGLAGAAAGSAFGLGFDRRSLPRALVGGLVGAVAGVVAYQLLGALAFPLAETSKPVAASAPARLSAHLLVAAFTSAGAALGVAARPVEGRSLATPRPPRREPSAPGRGNK</sequence>
<gene>
    <name evidence="3" type="ORF">PZE19_27165</name>
</gene>
<dbReference type="Proteomes" id="UP001216907">
    <property type="component" value="Unassembled WGS sequence"/>
</dbReference>
<evidence type="ECO:0000256" key="1">
    <source>
        <dbReference type="SAM" id="MobiDB-lite"/>
    </source>
</evidence>
<reference evidence="3 4" key="1">
    <citation type="submission" date="2023-03" db="EMBL/GenBank/DDBJ databases">
        <title>Paludisphaera mucosa sp. nov. a novel planctomycete from northern fen.</title>
        <authorList>
            <person name="Ivanova A."/>
        </authorList>
    </citation>
    <scope>NUCLEOTIDE SEQUENCE [LARGE SCALE GENOMIC DNA]</scope>
    <source>
        <strain evidence="3 4">Pla2</strain>
    </source>
</reference>
<name>A0ABT6FIT2_9BACT</name>
<evidence type="ECO:0000313" key="4">
    <source>
        <dbReference type="Proteomes" id="UP001216907"/>
    </source>
</evidence>
<feature type="transmembrane region" description="Helical" evidence="2">
    <location>
        <begin position="231"/>
        <end position="249"/>
    </location>
</feature>
<feature type="transmembrane region" description="Helical" evidence="2">
    <location>
        <begin position="91"/>
        <end position="111"/>
    </location>
</feature>
<dbReference type="RefSeq" id="WP_277863739.1">
    <property type="nucleotide sequence ID" value="NZ_JARRAG010000002.1"/>
</dbReference>
<keyword evidence="2" id="KW-1133">Transmembrane helix</keyword>
<feature type="transmembrane region" description="Helical" evidence="2">
    <location>
        <begin position="189"/>
        <end position="211"/>
    </location>
</feature>
<feature type="region of interest" description="Disordered" evidence="1">
    <location>
        <begin position="253"/>
        <end position="275"/>
    </location>
</feature>
<keyword evidence="4" id="KW-1185">Reference proteome</keyword>
<evidence type="ECO:0000256" key="2">
    <source>
        <dbReference type="SAM" id="Phobius"/>
    </source>
</evidence>